<protein>
    <submittedName>
        <fullName evidence="4">Acetyltransferase domain protein</fullName>
    </submittedName>
</protein>
<dbReference type="Proteomes" id="UP000029278">
    <property type="component" value="Unassembled WGS sequence"/>
</dbReference>
<dbReference type="PANTHER" id="PTHR43420">
    <property type="entry name" value="ACETYLTRANSFERASE"/>
    <property type="match status" value="1"/>
</dbReference>
<dbReference type="CDD" id="cd04301">
    <property type="entry name" value="NAT_SF"/>
    <property type="match status" value="1"/>
</dbReference>
<evidence type="ECO:0000256" key="1">
    <source>
        <dbReference type="ARBA" id="ARBA00022679"/>
    </source>
</evidence>
<organism evidence="4 5">
    <name type="scientific">Paenibacillus macerans</name>
    <name type="common">Bacillus macerans</name>
    <dbReference type="NCBI Taxonomy" id="44252"/>
    <lineage>
        <taxon>Bacteria</taxon>
        <taxon>Bacillati</taxon>
        <taxon>Bacillota</taxon>
        <taxon>Bacilli</taxon>
        <taxon>Bacillales</taxon>
        <taxon>Paenibacillaceae</taxon>
        <taxon>Paenibacillus</taxon>
    </lineage>
</organism>
<dbReference type="PANTHER" id="PTHR43420:SF47">
    <property type="entry name" value="N-ACETYLTRANSFERASE DOMAIN-CONTAINING PROTEIN"/>
    <property type="match status" value="1"/>
</dbReference>
<accession>A0A090Z778</accession>
<reference evidence="4 5" key="1">
    <citation type="submission" date="2014-04" db="EMBL/GenBank/DDBJ databases">
        <authorList>
            <person name="Bishop-Lilly K.A."/>
            <person name="Broomall S.M."/>
            <person name="Chain P.S."/>
            <person name="Chertkov O."/>
            <person name="Coyne S.R."/>
            <person name="Daligault H.E."/>
            <person name="Davenport K.W."/>
            <person name="Erkkila T."/>
            <person name="Frey K.G."/>
            <person name="Gibbons H.S."/>
            <person name="Gu W."/>
            <person name="Jaissle J."/>
            <person name="Johnson S.L."/>
            <person name="Koroleva G.I."/>
            <person name="Ladner J.T."/>
            <person name="Lo C.-C."/>
            <person name="Minogue T.D."/>
            <person name="Munk C."/>
            <person name="Palacios G.F."/>
            <person name="Redden C.L."/>
            <person name="Rosenzweig C.N."/>
            <person name="Scholz M.B."/>
            <person name="Teshima H."/>
            <person name="Xu Y."/>
        </authorList>
    </citation>
    <scope>NUCLEOTIDE SEQUENCE [LARGE SCALE GENOMIC DNA]</scope>
    <source>
        <strain evidence="4 5">8244</strain>
    </source>
</reference>
<dbReference type="STRING" id="44252.DJ90_4162"/>
<dbReference type="Pfam" id="PF00583">
    <property type="entry name" value="Acetyltransf_1"/>
    <property type="match status" value="1"/>
</dbReference>
<dbReference type="AlphaFoldDB" id="A0A090Z778"/>
<evidence type="ECO:0000259" key="3">
    <source>
        <dbReference type="PROSITE" id="PS51186"/>
    </source>
</evidence>
<proteinExistence type="predicted"/>
<keyword evidence="5" id="KW-1185">Reference proteome</keyword>
<feature type="domain" description="N-acetyltransferase" evidence="3">
    <location>
        <begin position="1"/>
        <end position="72"/>
    </location>
</feature>
<dbReference type="InterPro" id="IPR016181">
    <property type="entry name" value="Acyl_CoA_acyltransferase"/>
</dbReference>
<comment type="caution">
    <text evidence="4">The sequence shown here is derived from an EMBL/GenBank/DDBJ whole genome shotgun (WGS) entry which is preliminary data.</text>
</comment>
<dbReference type="PROSITE" id="PS51186">
    <property type="entry name" value="GNAT"/>
    <property type="match status" value="1"/>
</dbReference>
<keyword evidence="2" id="KW-0012">Acyltransferase</keyword>
<dbReference type="PATRIC" id="fig|44252.3.peg.4142"/>
<dbReference type="GO" id="GO:0016747">
    <property type="term" value="F:acyltransferase activity, transferring groups other than amino-acyl groups"/>
    <property type="evidence" value="ECO:0007669"/>
    <property type="project" value="InterPro"/>
</dbReference>
<keyword evidence="1 4" id="KW-0808">Transferase</keyword>
<sequence>MIHDFCVLPACQGKGFGREILSQTVRLLLGKKLPRIRLSVITQNQNALSLYQKAGFAITAEFHYYVSSLNDI</sequence>
<gene>
    <name evidence="4" type="ORF">DJ90_4162</name>
</gene>
<dbReference type="InterPro" id="IPR050680">
    <property type="entry name" value="YpeA/RimI_acetyltransf"/>
</dbReference>
<dbReference type="Gene3D" id="3.40.630.30">
    <property type="match status" value="1"/>
</dbReference>
<dbReference type="HOGENOM" id="CLU_2718510_0_0_9"/>
<dbReference type="SUPFAM" id="SSF55729">
    <property type="entry name" value="Acyl-CoA N-acyltransferases (Nat)"/>
    <property type="match status" value="1"/>
</dbReference>
<dbReference type="EMBL" id="JMQA01000037">
    <property type="protein sequence ID" value="KFN06502.1"/>
    <property type="molecule type" value="Genomic_DNA"/>
</dbReference>
<evidence type="ECO:0000313" key="4">
    <source>
        <dbReference type="EMBL" id="KFN06502.1"/>
    </source>
</evidence>
<name>A0A090Z778_PAEMA</name>
<evidence type="ECO:0000256" key="2">
    <source>
        <dbReference type="ARBA" id="ARBA00023315"/>
    </source>
</evidence>
<evidence type="ECO:0000313" key="5">
    <source>
        <dbReference type="Proteomes" id="UP000029278"/>
    </source>
</evidence>
<dbReference type="InterPro" id="IPR000182">
    <property type="entry name" value="GNAT_dom"/>
</dbReference>